<dbReference type="AlphaFoldDB" id="E9I0N4"/>
<dbReference type="KEGG" id="dpx:DAPPUDRAFT_270403"/>
<dbReference type="HOGENOM" id="CLU_2690310_0_0_1"/>
<keyword evidence="1" id="KW-0732">Signal</keyword>
<protein>
    <submittedName>
        <fullName evidence="2">Uncharacterized protein</fullName>
    </submittedName>
</protein>
<dbReference type="InParanoid" id="E9I0N4"/>
<evidence type="ECO:0000256" key="1">
    <source>
        <dbReference type="SAM" id="SignalP"/>
    </source>
</evidence>
<proteinExistence type="predicted"/>
<dbReference type="Proteomes" id="UP000000305">
    <property type="component" value="Unassembled WGS sequence"/>
</dbReference>
<gene>
    <name evidence="2" type="ORF">DAPPUDRAFT_270403</name>
</gene>
<evidence type="ECO:0000313" key="2">
    <source>
        <dbReference type="EMBL" id="EFX62446.1"/>
    </source>
</evidence>
<keyword evidence="3" id="KW-1185">Reference proteome</keyword>
<accession>E9I0N4</accession>
<evidence type="ECO:0000313" key="3">
    <source>
        <dbReference type="Proteomes" id="UP000000305"/>
    </source>
</evidence>
<organism evidence="2 3">
    <name type="scientific">Daphnia pulex</name>
    <name type="common">Water flea</name>
    <dbReference type="NCBI Taxonomy" id="6669"/>
    <lineage>
        <taxon>Eukaryota</taxon>
        <taxon>Metazoa</taxon>
        <taxon>Ecdysozoa</taxon>
        <taxon>Arthropoda</taxon>
        <taxon>Crustacea</taxon>
        <taxon>Branchiopoda</taxon>
        <taxon>Diplostraca</taxon>
        <taxon>Cladocera</taxon>
        <taxon>Anomopoda</taxon>
        <taxon>Daphniidae</taxon>
        <taxon>Daphnia</taxon>
    </lineage>
</organism>
<sequence>MISVIACLLVLVLAAQIEAQIYGYGLGAVNGGYYGNYGAYPFADVRATTAYRPTQESLSLTSILIFLGHPVSQD</sequence>
<feature type="chain" id="PRO_5003242049" evidence="1">
    <location>
        <begin position="20"/>
        <end position="74"/>
    </location>
</feature>
<feature type="signal peptide" evidence="1">
    <location>
        <begin position="1"/>
        <end position="19"/>
    </location>
</feature>
<name>E9I0N4_DAPPU</name>
<reference evidence="2 3" key="1">
    <citation type="journal article" date="2011" name="Science">
        <title>The ecoresponsive genome of Daphnia pulex.</title>
        <authorList>
            <person name="Colbourne J.K."/>
            <person name="Pfrender M.E."/>
            <person name="Gilbert D."/>
            <person name="Thomas W.K."/>
            <person name="Tucker A."/>
            <person name="Oakley T.H."/>
            <person name="Tokishita S."/>
            <person name="Aerts A."/>
            <person name="Arnold G.J."/>
            <person name="Basu M.K."/>
            <person name="Bauer D.J."/>
            <person name="Caceres C.E."/>
            <person name="Carmel L."/>
            <person name="Casola C."/>
            <person name="Choi J.H."/>
            <person name="Detter J.C."/>
            <person name="Dong Q."/>
            <person name="Dusheyko S."/>
            <person name="Eads B.D."/>
            <person name="Frohlich T."/>
            <person name="Geiler-Samerotte K.A."/>
            <person name="Gerlach D."/>
            <person name="Hatcher P."/>
            <person name="Jogdeo S."/>
            <person name="Krijgsveld J."/>
            <person name="Kriventseva E.V."/>
            <person name="Kultz D."/>
            <person name="Laforsch C."/>
            <person name="Lindquist E."/>
            <person name="Lopez J."/>
            <person name="Manak J.R."/>
            <person name="Muller J."/>
            <person name="Pangilinan J."/>
            <person name="Patwardhan R.P."/>
            <person name="Pitluck S."/>
            <person name="Pritham E.J."/>
            <person name="Rechtsteiner A."/>
            <person name="Rho M."/>
            <person name="Rogozin I.B."/>
            <person name="Sakarya O."/>
            <person name="Salamov A."/>
            <person name="Schaack S."/>
            <person name="Shapiro H."/>
            <person name="Shiga Y."/>
            <person name="Skalitzky C."/>
            <person name="Smith Z."/>
            <person name="Souvorov A."/>
            <person name="Sung W."/>
            <person name="Tang Z."/>
            <person name="Tsuchiya D."/>
            <person name="Tu H."/>
            <person name="Vos H."/>
            <person name="Wang M."/>
            <person name="Wolf Y.I."/>
            <person name="Yamagata H."/>
            <person name="Yamada T."/>
            <person name="Ye Y."/>
            <person name="Shaw J.R."/>
            <person name="Andrews J."/>
            <person name="Crease T.J."/>
            <person name="Tang H."/>
            <person name="Lucas S.M."/>
            <person name="Robertson H.M."/>
            <person name="Bork P."/>
            <person name="Koonin E.V."/>
            <person name="Zdobnov E.M."/>
            <person name="Grigoriev I.V."/>
            <person name="Lynch M."/>
            <person name="Boore J.L."/>
        </authorList>
    </citation>
    <scope>NUCLEOTIDE SEQUENCE [LARGE SCALE GENOMIC DNA]</scope>
</reference>
<dbReference type="EMBL" id="GL733588">
    <property type="protein sequence ID" value="EFX62446.1"/>
    <property type="molecule type" value="Genomic_DNA"/>
</dbReference>